<evidence type="ECO:0000313" key="3">
    <source>
        <dbReference type="Proteomes" id="UP001318040"/>
    </source>
</evidence>
<evidence type="ECO:0000313" key="4">
    <source>
        <dbReference type="RefSeq" id="XP_032829784.1"/>
    </source>
</evidence>
<dbReference type="InterPro" id="IPR043136">
    <property type="entry name" value="B30.2/SPRY_sf"/>
</dbReference>
<evidence type="ECO:0000256" key="1">
    <source>
        <dbReference type="SAM" id="MobiDB-lite"/>
    </source>
</evidence>
<sequence>MSLCVGVSTGTLSFYDPEAMQILYTFRTRFSQPLHPAFSVWCGGLTVRVGLQVPTALRARQGALHSARSHSESEGSVSSGGGGPMPSSP</sequence>
<dbReference type="RefSeq" id="XP_032829784.1">
    <property type="nucleotide sequence ID" value="XM_032973893.1"/>
</dbReference>
<organism evidence="3 4">
    <name type="scientific">Petromyzon marinus</name>
    <name type="common">Sea lamprey</name>
    <dbReference type="NCBI Taxonomy" id="7757"/>
    <lineage>
        <taxon>Eukaryota</taxon>
        <taxon>Metazoa</taxon>
        <taxon>Chordata</taxon>
        <taxon>Craniata</taxon>
        <taxon>Vertebrata</taxon>
        <taxon>Cyclostomata</taxon>
        <taxon>Hyperoartia</taxon>
        <taxon>Petromyzontiformes</taxon>
        <taxon>Petromyzontidae</taxon>
        <taxon>Petromyzon</taxon>
    </lineage>
</organism>
<dbReference type="PANTHER" id="PTHR24099:SF5">
    <property type="entry name" value="FSD1-LIKE PROTEIN"/>
    <property type="match status" value="1"/>
</dbReference>
<name>A0AAJ7U5Z1_PETMA</name>
<proteinExistence type="predicted"/>
<dbReference type="Proteomes" id="UP001318040">
    <property type="component" value="Chromosome 52"/>
</dbReference>
<accession>A0AAJ7U5Z1</accession>
<feature type="region of interest" description="Disordered" evidence="1">
    <location>
        <begin position="62"/>
        <end position="89"/>
    </location>
</feature>
<dbReference type="InterPro" id="IPR001870">
    <property type="entry name" value="B30.2/SPRY"/>
</dbReference>
<dbReference type="AlphaFoldDB" id="A0AAJ7U5Z1"/>
<dbReference type="InterPro" id="IPR013320">
    <property type="entry name" value="ConA-like_dom_sf"/>
</dbReference>
<protein>
    <submittedName>
        <fullName evidence="4">FSD1-like protein</fullName>
    </submittedName>
</protein>
<feature type="domain" description="B30.2/SPRY" evidence="2">
    <location>
        <begin position="1"/>
        <end position="56"/>
    </location>
</feature>
<dbReference type="KEGG" id="pmrn:116953570"/>
<gene>
    <name evidence="4" type="primary">LOC116953570</name>
</gene>
<dbReference type="Gene3D" id="2.60.120.920">
    <property type="match status" value="1"/>
</dbReference>
<keyword evidence="3" id="KW-1185">Reference proteome</keyword>
<feature type="compositionally biased region" description="Gly residues" evidence="1">
    <location>
        <begin position="78"/>
        <end position="89"/>
    </location>
</feature>
<dbReference type="PROSITE" id="PS50188">
    <property type="entry name" value="B302_SPRY"/>
    <property type="match status" value="1"/>
</dbReference>
<evidence type="ECO:0000259" key="2">
    <source>
        <dbReference type="PROSITE" id="PS50188"/>
    </source>
</evidence>
<dbReference type="InterPro" id="IPR050617">
    <property type="entry name" value="E3_ligase_FN3/SPRY"/>
</dbReference>
<reference evidence="4" key="1">
    <citation type="submission" date="2025-08" db="UniProtKB">
        <authorList>
            <consortium name="RefSeq"/>
        </authorList>
    </citation>
    <scope>IDENTIFICATION</scope>
    <source>
        <tissue evidence="4">Sperm</tissue>
    </source>
</reference>
<dbReference type="PANTHER" id="PTHR24099">
    <property type="entry name" value="E3 UBIQUITIN-PROTEIN LIGASE TRIM36-RELATED"/>
    <property type="match status" value="1"/>
</dbReference>
<dbReference type="SUPFAM" id="SSF49899">
    <property type="entry name" value="Concanavalin A-like lectins/glucanases"/>
    <property type="match status" value="1"/>
</dbReference>